<organism evidence="2 3">
    <name type="scientific">Hebeloma cylindrosporum</name>
    <dbReference type="NCBI Taxonomy" id="76867"/>
    <lineage>
        <taxon>Eukaryota</taxon>
        <taxon>Fungi</taxon>
        <taxon>Dikarya</taxon>
        <taxon>Basidiomycota</taxon>
        <taxon>Agaricomycotina</taxon>
        <taxon>Agaricomycetes</taxon>
        <taxon>Agaricomycetidae</taxon>
        <taxon>Agaricales</taxon>
        <taxon>Agaricineae</taxon>
        <taxon>Hymenogastraceae</taxon>
        <taxon>Hebeloma</taxon>
    </lineage>
</organism>
<name>A0A0C3CIA9_HEBCY</name>
<dbReference type="AlphaFoldDB" id="A0A0C3CIA9"/>
<gene>
    <name evidence="2" type="ORF">M413DRAFT_22966</name>
</gene>
<dbReference type="Proteomes" id="UP000053424">
    <property type="component" value="Unassembled WGS sequence"/>
</dbReference>
<evidence type="ECO:0000313" key="3">
    <source>
        <dbReference type="Proteomes" id="UP000053424"/>
    </source>
</evidence>
<feature type="region of interest" description="Disordered" evidence="1">
    <location>
        <begin position="78"/>
        <end position="116"/>
    </location>
</feature>
<evidence type="ECO:0000256" key="1">
    <source>
        <dbReference type="SAM" id="MobiDB-lite"/>
    </source>
</evidence>
<accession>A0A0C3CIA9</accession>
<feature type="region of interest" description="Disordered" evidence="1">
    <location>
        <begin position="458"/>
        <end position="483"/>
    </location>
</feature>
<dbReference type="EMBL" id="KN831769">
    <property type="protein sequence ID" value="KIM48475.1"/>
    <property type="molecule type" value="Genomic_DNA"/>
</dbReference>
<dbReference type="HOGENOM" id="CLU_547518_0_0_1"/>
<proteinExistence type="predicted"/>
<sequence length="498" mass="54982">MTSNVNRLRILVALAALKHKPAEQTFSGYVLDLRVLFPCGPTDGGEAYWRDHAVKLEKDYAALKIRLEEKEIQSFVSASGGETSGEPVASLAGRPGTRPEVEVSKKKAGKKKHAVDRIGDRSGHRDGILLEAEFEKLCRGSPLPGDSGRLFSSLETLYRLSTCYAQQPGFPLELYLSATRRVLDAVSVTFGRSVETKLNANRMQTINTALRLLIEWSFPIVLACGVDPQGKTIPFASLLNSVLCSVLMPLVRTFYVLSTQHLQCLLVSPEHERSSGPTAVLDHRPGLLTVFRSILAYVNLNASPSGIRREPPDGKTNMAENYRLELSLLHHSLILDTLRHLQDIVLQTVIEIENQKSGKHGRVMRLSIKNTIWYICSALHIVIGLEVKNASGIVPTTAVTCSDFIDAQIARLKLLKATALDSFVEFLSRLDKTRRMNAVTRRSALDLDSFTSTTSGTNGLLDATPIPAAPGTSEYQGPSFKKNKNKKWRALAVYKRHD</sequence>
<dbReference type="OrthoDB" id="3056508at2759"/>
<evidence type="ECO:0000313" key="2">
    <source>
        <dbReference type="EMBL" id="KIM48475.1"/>
    </source>
</evidence>
<protein>
    <submittedName>
        <fullName evidence="2">Uncharacterized protein</fullName>
    </submittedName>
</protein>
<reference evidence="3" key="2">
    <citation type="submission" date="2015-01" db="EMBL/GenBank/DDBJ databases">
        <title>Evolutionary Origins and Diversification of the Mycorrhizal Mutualists.</title>
        <authorList>
            <consortium name="DOE Joint Genome Institute"/>
            <consortium name="Mycorrhizal Genomics Consortium"/>
            <person name="Kohler A."/>
            <person name="Kuo A."/>
            <person name="Nagy L.G."/>
            <person name="Floudas D."/>
            <person name="Copeland A."/>
            <person name="Barry K.W."/>
            <person name="Cichocki N."/>
            <person name="Veneault-Fourrey C."/>
            <person name="LaButti K."/>
            <person name="Lindquist E.A."/>
            <person name="Lipzen A."/>
            <person name="Lundell T."/>
            <person name="Morin E."/>
            <person name="Murat C."/>
            <person name="Riley R."/>
            <person name="Ohm R."/>
            <person name="Sun H."/>
            <person name="Tunlid A."/>
            <person name="Henrissat B."/>
            <person name="Grigoriev I.V."/>
            <person name="Hibbett D.S."/>
            <person name="Martin F."/>
        </authorList>
    </citation>
    <scope>NUCLEOTIDE SEQUENCE [LARGE SCALE GENOMIC DNA]</scope>
    <source>
        <strain evidence="3">h7</strain>
    </source>
</reference>
<reference evidence="2 3" key="1">
    <citation type="submission" date="2014-04" db="EMBL/GenBank/DDBJ databases">
        <authorList>
            <consortium name="DOE Joint Genome Institute"/>
            <person name="Kuo A."/>
            <person name="Gay G."/>
            <person name="Dore J."/>
            <person name="Kohler A."/>
            <person name="Nagy L.G."/>
            <person name="Floudas D."/>
            <person name="Copeland A."/>
            <person name="Barry K.W."/>
            <person name="Cichocki N."/>
            <person name="Veneault-Fourrey C."/>
            <person name="LaButti K."/>
            <person name="Lindquist E.A."/>
            <person name="Lipzen A."/>
            <person name="Lundell T."/>
            <person name="Morin E."/>
            <person name="Murat C."/>
            <person name="Sun H."/>
            <person name="Tunlid A."/>
            <person name="Henrissat B."/>
            <person name="Grigoriev I.V."/>
            <person name="Hibbett D.S."/>
            <person name="Martin F."/>
            <person name="Nordberg H.P."/>
            <person name="Cantor M.N."/>
            <person name="Hua S.X."/>
        </authorList>
    </citation>
    <scope>NUCLEOTIDE SEQUENCE [LARGE SCALE GENOMIC DNA]</scope>
    <source>
        <strain evidence="3">h7</strain>
    </source>
</reference>
<keyword evidence="3" id="KW-1185">Reference proteome</keyword>